<dbReference type="Proteomes" id="UP000190744">
    <property type="component" value="Unassembled WGS sequence"/>
</dbReference>
<accession>A0A1S9S0G7</accession>
<evidence type="ECO:0000256" key="1">
    <source>
        <dbReference type="SAM" id="Coils"/>
    </source>
</evidence>
<evidence type="ECO:0000313" key="4">
    <source>
        <dbReference type="Proteomes" id="UP000190744"/>
    </source>
</evidence>
<sequence length="191" mass="21798">MADILLATRGSHPPPTVSKNWPTAFIKRREELRSRYSRKYDYKRALNEDPKALRACKEIKKLKSLVAFLEQQVDSAEKFKQFEKAEVGNFRSFVISSELSLKMVAATSIMIPAETHKAEQVIELSRQGATCQNVEEKGKVHEKAQQEAARKVKDEKKARAKAQQEAAKTLQEVAKKLKDEKKARGMDQKRL</sequence>
<evidence type="ECO:0000256" key="2">
    <source>
        <dbReference type="SAM" id="MobiDB-lite"/>
    </source>
</evidence>
<feature type="coiled-coil region" evidence="1">
    <location>
        <begin position="52"/>
        <end position="79"/>
    </location>
</feature>
<feature type="region of interest" description="Disordered" evidence="2">
    <location>
        <begin position="137"/>
        <end position="169"/>
    </location>
</feature>
<proteinExistence type="predicted"/>
<protein>
    <submittedName>
        <fullName evidence="3">Uncharacterized protein</fullName>
    </submittedName>
</protein>
<comment type="caution">
    <text evidence="3">The sequence shown here is derived from an EMBL/GenBank/DDBJ whole genome shotgun (WGS) entry which is preliminary data.</text>
</comment>
<name>A0A1S9S0G7_PENBI</name>
<organism evidence="3 4">
    <name type="scientific">Penicillium brasilianum</name>
    <dbReference type="NCBI Taxonomy" id="104259"/>
    <lineage>
        <taxon>Eukaryota</taxon>
        <taxon>Fungi</taxon>
        <taxon>Dikarya</taxon>
        <taxon>Ascomycota</taxon>
        <taxon>Pezizomycotina</taxon>
        <taxon>Eurotiomycetes</taxon>
        <taxon>Eurotiomycetidae</taxon>
        <taxon>Eurotiales</taxon>
        <taxon>Aspergillaceae</taxon>
        <taxon>Penicillium</taxon>
    </lineage>
</organism>
<gene>
    <name evidence="3" type="ORF">PEBR_00470</name>
</gene>
<dbReference type="EMBL" id="LJBN01000011">
    <property type="protein sequence ID" value="OOQ91284.1"/>
    <property type="molecule type" value="Genomic_DNA"/>
</dbReference>
<evidence type="ECO:0000313" key="3">
    <source>
        <dbReference type="EMBL" id="OOQ91284.1"/>
    </source>
</evidence>
<dbReference type="AlphaFoldDB" id="A0A1S9S0G7"/>
<feature type="compositionally biased region" description="Basic and acidic residues" evidence="2">
    <location>
        <begin position="137"/>
        <end position="157"/>
    </location>
</feature>
<reference evidence="4" key="1">
    <citation type="submission" date="2015-09" db="EMBL/GenBank/DDBJ databases">
        <authorList>
            <person name="Fill T.P."/>
            <person name="Baretta J.F."/>
            <person name="de Almeida L.G."/>
            <person name="Rocha M."/>
            <person name="de Souza D.H."/>
            <person name="Malavazi I."/>
            <person name="Cerdeira L.T."/>
            <person name="Hong H."/>
            <person name="Samborskyy M."/>
            <person name="de Vasconcelos A.T."/>
            <person name="Leadlay P."/>
            <person name="Rodrigues-Filho E."/>
        </authorList>
    </citation>
    <scope>NUCLEOTIDE SEQUENCE [LARGE SCALE GENOMIC DNA]</scope>
    <source>
        <strain evidence="4">LaBioMMi 136</strain>
    </source>
</reference>
<keyword evidence="1" id="KW-0175">Coiled coil</keyword>